<dbReference type="AlphaFoldDB" id="A0A330LJQ9"/>
<name>A0A330LJQ9_9GAMM</name>
<protein>
    <submittedName>
        <fullName evidence="1">Uncharacterized protein</fullName>
    </submittedName>
</protein>
<proteinExistence type="predicted"/>
<dbReference type="KEGG" id="mya:MORIYA_0455"/>
<evidence type="ECO:0000313" key="1">
    <source>
        <dbReference type="EMBL" id="SQD76933.1"/>
    </source>
</evidence>
<evidence type="ECO:0000313" key="2">
    <source>
        <dbReference type="Proteomes" id="UP000250163"/>
    </source>
</evidence>
<accession>A0A330LJQ9</accession>
<reference evidence="2" key="1">
    <citation type="submission" date="2018-05" db="EMBL/GenBank/DDBJ databases">
        <authorList>
            <person name="Cea G.-C."/>
            <person name="William W."/>
        </authorList>
    </citation>
    <scope>NUCLEOTIDE SEQUENCE [LARGE SCALE GENOMIC DNA]</scope>
    <source>
        <strain evidence="2">DB21MT 5</strain>
    </source>
</reference>
<sequence length="39" mass="4289">MLLKGLLKNSIRQFPLVIIKTTESLGSYGTTESLGVHNE</sequence>
<keyword evidence="2" id="KW-1185">Reference proteome</keyword>
<gene>
    <name evidence="1" type="ORF">MORIYA_0455</name>
</gene>
<dbReference type="Proteomes" id="UP000250163">
    <property type="component" value="Chromosome MORIYA"/>
</dbReference>
<organism evidence="1 2">
    <name type="scientific">Moritella yayanosii</name>
    <dbReference type="NCBI Taxonomy" id="69539"/>
    <lineage>
        <taxon>Bacteria</taxon>
        <taxon>Pseudomonadati</taxon>
        <taxon>Pseudomonadota</taxon>
        <taxon>Gammaproteobacteria</taxon>
        <taxon>Alteromonadales</taxon>
        <taxon>Moritellaceae</taxon>
        <taxon>Moritella</taxon>
    </lineage>
</organism>
<dbReference type="EMBL" id="LS483250">
    <property type="protein sequence ID" value="SQD76933.1"/>
    <property type="molecule type" value="Genomic_DNA"/>
</dbReference>